<dbReference type="PANTHER" id="PTHR10277">
    <property type="entry name" value="HOMOCITRATE SYNTHASE-RELATED"/>
    <property type="match status" value="1"/>
</dbReference>
<keyword evidence="1" id="KW-0464">Manganese</keyword>
<dbReference type="Gene3D" id="3.20.20.70">
    <property type="entry name" value="Aldolase class I"/>
    <property type="match status" value="1"/>
</dbReference>
<dbReference type="Pfam" id="PF00682">
    <property type="entry name" value="HMGL-like"/>
    <property type="match status" value="1"/>
</dbReference>
<evidence type="ECO:0000313" key="4">
    <source>
        <dbReference type="Proteomes" id="UP000228767"/>
    </source>
</evidence>
<comment type="caution">
    <text evidence="3">The sequence shown here is derived from an EMBL/GenBank/DDBJ whole genome shotgun (WGS) entry which is preliminary data.</text>
</comment>
<dbReference type="GO" id="GO:0003852">
    <property type="term" value="F:2-isopropylmalate synthase activity"/>
    <property type="evidence" value="ECO:0007669"/>
    <property type="project" value="TreeGrafter"/>
</dbReference>
<feature type="domain" description="Pyruvate carboxyltransferase" evidence="2">
    <location>
        <begin position="5"/>
        <end position="257"/>
    </location>
</feature>
<sequence length="516" mass="58438">MYKKMKFLDCTLRDGGYYTGWDFDEEIVNTYLKSVENLPIDVIEVGYRSNPHEEYLGEFFYLPTETLDKVKSLAPSKKVAIMFNEKEILPKDSEKLLKSAIEKVDLVRLAVDPKRFDDALVLAKSIKKQGFEVAINLMYASKWMYDKDILKKLPKMNGVIEYFNIVDSYGGMLPKEIKMVVTAVKKRLKIKLGFHGHNNLELGFANALVAMEAGCEFIDGTMTGIGRGAGNMRTELFLSWASMKSGIKVDFDILSNVVSMFEKLKEKHQWGTHLPYIVSGLGSLPQKDVMNWVTKRLYSMNNIMYALENKHTGGKNGFKLPGIRESERYLKTLLIAGGSNAVHHKTAIKKWISKHKKDTLLIHVSARNAKHYKDIDVPQFVCLVGNEGHRLESMLGEVHPNLRCILPPSPREMGEYIPTKMKDKAHELSDVKFTEKYKDSGTAIAIQLSIDVGAKHLYTAGYDGHSGPSIEKKDYEVSRENDYLFDIYTKNIGVIHTLTPSDHTLLKTCSVYGEVN</sequence>
<dbReference type="InterPro" id="IPR013785">
    <property type="entry name" value="Aldolase_TIM"/>
</dbReference>
<dbReference type="PROSITE" id="PS50991">
    <property type="entry name" value="PYR_CT"/>
    <property type="match status" value="1"/>
</dbReference>
<dbReference type="SUPFAM" id="SSF51569">
    <property type="entry name" value="Aldolase"/>
    <property type="match status" value="1"/>
</dbReference>
<evidence type="ECO:0000256" key="1">
    <source>
        <dbReference type="ARBA" id="ARBA00023211"/>
    </source>
</evidence>
<dbReference type="EMBL" id="PCYI01000014">
    <property type="protein sequence ID" value="PIR44976.1"/>
    <property type="molecule type" value="Genomic_DNA"/>
</dbReference>
<dbReference type="InterPro" id="IPR050073">
    <property type="entry name" value="2-IPM_HCS-like"/>
</dbReference>
<evidence type="ECO:0000313" key="3">
    <source>
        <dbReference type="EMBL" id="PIR44976.1"/>
    </source>
</evidence>
<dbReference type="CDD" id="cd07944">
    <property type="entry name" value="DRE_TIM_HOA_like"/>
    <property type="match status" value="1"/>
</dbReference>
<reference evidence="3 4" key="1">
    <citation type="submission" date="2017-09" db="EMBL/GenBank/DDBJ databases">
        <title>Depth-based differentiation of microbial function through sediment-hosted aquifers and enrichment of novel symbionts in the deep terrestrial subsurface.</title>
        <authorList>
            <person name="Probst A.J."/>
            <person name="Ladd B."/>
            <person name="Jarett J.K."/>
            <person name="Geller-Mcgrath D.E."/>
            <person name="Sieber C.M."/>
            <person name="Emerson J.B."/>
            <person name="Anantharaman K."/>
            <person name="Thomas B.C."/>
            <person name="Malmstrom R."/>
            <person name="Stieglmeier M."/>
            <person name="Klingl A."/>
            <person name="Woyke T."/>
            <person name="Ryan C.M."/>
            <person name="Banfield J.F."/>
        </authorList>
    </citation>
    <scope>NUCLEOTIDE SEQUENCE [LARGE SCALE GENOMIC DNA]</scope>
    <source>
        <strain evidence="3">CG10_big_fil_rev_8_21_14_0_10_51_16</strain>
    </source>
</reference>
<name>A0A2H0RF06_9BACT</name>
<accession>A0A2H0RF06</accession>
<protein>
    <recommendedName>
        <fullName evidence="2">Pyruvate carboxyltransferase domain-containing protein</fullName>
    </recommendedName>
</protein>
<dbReference type="AlphaFoldDB" id="A0A2H0RF06"/>
<dbReference type="PANTHER" id="PTHR10277:SF9">
    <property type="entry name" value="2-ISOPROPYLMALATE SYNTHASE 1, CHLOROPLASTIC-RELATED"/>
    <property type="match status" value="1"/>
</dbReference>
<proteinExistence type="predicted"/>
<dbReference type="Proteomes" id="UP000228767">
    <property type="component" value="Unassembled WGS sequence"/>
</dbReference>
<evidence type="ECO:0000259" key="2">
    <source>
        <dbReference type="PROSITE" id="PS50991"/>
    </source>
</evidence>
<gene>
    <name evidence="3" type="ORF">COV10_02095</name>
</gene>
<dbReference type="InterPro" id="IPR000891">
    <property type="entry name" value="PYR_CT"/>
</dbReference>
<organism evidence="3 4">
    <name type="scientific">Candidatus Vogelbacteria bacterium CG10_big_fil_rev_8_21_14_0_10_51_16</name>
    <dbReference type="NCBI Taxonomy" id="1975045"/>
    <lineage>
        <taxon>Bacteria</taxon>
        <taxon>Candidatus Vogeliibacteriota</taxon>
    </lineage>
</organism>
<dbReference type="GO" id="GO:0009098">
    <property type="term" value="P:L-leucine biosynthetic process"/>
    <property type="evidence" value="ECO:0007669"/>
    <property type="project" value="TreeGrafter"/>
</dbReference>